<dbReference type="PANTHER" id="PTHR13003:SF2">
    <property type="entry name" value="NUCLEAR PORE COMPLEX PROTEIN NUP107"/>
    <property type="match status" value="1"/>
</dbReference>
<dbReference type="GO" id="GO:0006606">
    <property type="term" value="P:protein import into nucleus"/>
    <property type="evidence" value="ECO:0007669"/>
    <property type="project" value="TreeGrafter"/>
</dbReference>
<evidence type="ECO:0000256" key="2">
    <source>
        <dbReference type="ARBA" id="ARBA00022816"/>
    </source>
</evidence>
<dbReference type="Proteomes" id="UP000242525">
    <property type="component" value="Unassembled WGS sequence"/>
</dbReference>
<keyword evidence="4 7" id="KW-0811">Translocation</keyword>
<dbReference type="GO" id="GO:0000973">
    <property type="term" value="P:post-transcriptional tethering of RNA polymerase II gene DNA at nuclear periphery"/>
    <property type="evidence" value="ECO:0007669"/>
    <property type="project" value="TreeGrafter"/>
</dbReference>
<evidence type="ECO:0000313" key="9">
    <source>
        <dbReference type="EMBL" id="CDO57688.1"/>
    </source>
</evidence>
<evidence type="ECO:0000313" key="10">
    <source>
        <dbReference type="Proteomes" id="UP000242525"/>
    </source>
</evidence>
<keyword evidence="7" id="KW-0472">Membrane</keyword>
<dbReference type="GO" id="GO:0031080">
    <property type="term" value="C:nuclear pore outer ring"/>
    <property type="evidence" value="ECO:0007669"/>
    <property type="project" value="TreeGrafter"/>
</dbReference>
<evidence type="ECO:0000256" key="6">
    <source>
        <dbReference type="ARBA" id="ARBA00023242"/>
    </source>
</evidence>
<keyword evidence="2" id="KW-0509">mRNA transport</keyword>
<dbReference type="OrthoDB" id="3098at2759"/>
<dbReference type="GO" id="GO:0006406">
    <property type="term" value="P:mRNA export from nucleus"/>
    <property type="evidence" value="ECO:0007669"/>
    <property type="project" value="TreeGrafter"/>
</dbReference>
<keyword evidence="5 7" id="KW-0906">Nuclear pore complex</keyword>
<sequence length="777" mass="87579">MTSLSFSKFGEEESRQNQTDLSNDSSCNDANGFVDLYDSFALQLEKIYFKSNENIFDVIEDLGRLVSKRAIQLYDASGEESDEFNFLKLESSFWALLNVLLVFRKTGNTDEPISIHQFSSNALIEEQYLRQNPLSHEHCLILSWLQDSLDRPQEPEELRGDKWLYTRSSILTAQQSGNSIPGVSELDIDAPIRQGKPISPEDKKYEDALYKYIFELVRARRFEEARKICVQTKNYTLALAFGGLEEYYDSQIDGHVLGNSDKESVGIQNKMLWRRMCFNLAQDKNLSEYERGIYGVLSSDIDSVVALSDTWEQQLLAYLSNLITAESEDVMRQAGRVDPEVDAIRIPAAPFKSVKDILQYLEQSAGRGVQKQSHHVVRLLLSAIIKNDIPAFVDTLATSIDNLANGRASVLTPESTIKVLRVAAHLVIVLKELGIDVGRPESYSSIIVAYIEILKLDNKAGLIPLYISYLEPEEAIEQHSLLLATITDANERKIQLQLAKKYNLDVVNTVRKAVDRVFEEHPEEYVPRGDAIVFTSEVSQNDMNLIDAVGWYKEAAMWPDAMHSSVTLYRLFLDVGKLQSAMQFGNAISWSVLATKYSSYAIGAEANDDQTVLVTPWEQTEFAEYGRLVECVQQVQAWDRHYENRARDPRAITASWKSEGIRLVSEVSDSIHALSASWLQGAVPPNGEATTVALVQRLRVWYVPQLLSQLLRVLTEAQLANERFLYQAVRLATIVADERLKLYDLFVQSGMLKGFLSSIADACTDGVAHGEEGIFDL</sequence>
<dbReference type="Pfam" id="PF04121">
    <property type="entry name" value="Nup84_Nup100"/>
    <property type="match status" value="1"/>
</dbReference>
<dbReference type="STRING" id="1173061.A0A0J9XK66"/>
<keyword evidence="10" id="KW-1185">Reference proteome</keyword>
<dbReference type="AlphaFoldDB" id="A0A0J9XK66"/>
<keyword evidence="3" id="KW-0653">Protein transport</keyword>
<proteinExistence type="inferred from homology"/>
<feature type="region of interest" description="Disordered" evidence="8">
    <location>
        <begin position="1"/>
        <end position="24"/>
    </location>
</feature>
<dbReference type="EMBL" id="CCBN010000024">
    <property type="protein sequence ID" value="CDO57688.1"/>
    <property type="molecule type" value="Genomic_DNA"/>
</dbReference>
<gene>
    <name evidence="9" type="ORF">BN980_GECA24s00571g</name>
</gene>
<reference evidence="9" key="1">
    <citation type="submission" date="2014-03" db="EMBL/GenBank/DDBJ databases">
        <authorList>
            <person name="Casaregola S."/>
        </authorList>
    </citation>
    <scope>NUCLEOTIDE SEQUENCE [LARGE SCALE GENOMIC DNA]</scope>
    <source>
        <strain evidence="9">CLIB 918</strain>
    </source>
</reference>
<evidence type="ECO:0000256" key="5">
    <source>
        <dbReference type="ARBA" id="ARBA00023132"/>
    </source>
</evidence>
<evidence type="ECO:0000256" key="3">
    <source>
        <dbReference type="ARBA" id="ARBA00022927"/>
    </source>
</evidence>
<keyword evidence="1 7" id="KW-0813">Transport</keyword>
<evidence type="ECO:0000256" key="8">
    <source>
        <dbReference type="SAM" id="MobiDB-lite"/>
    </source>
</evidence>
<protein>
    <recommendedName>
        <fullName evidence="7">Nuclear pore complex protein</fullName>
    </recommendedName>
</protein>
<dbReference type="Gene3D" id="1.10.3450.20">
    <property type="match status" value="1"/>
</dbReference>
<dbReference type="InterPro" id="IPR007252">
    <property type="entry name" value="Nup84/Nup107"/>
</dbReference>
<comment type="similarity">
    <text evidence="7">Belongs to the nucleoporin Nup84/Nup107 family.</text>
</comment>
<dbReference type="Gene3D" id="1.20.190.50">
    <property type="match status" value="1"/>
</dbReference>
<dbReference type="GO" id="GO:0017056">
    <property type="term" value="F:structural constituent of nuclear pore"/>
    <property type="evidence" value="ECO:0007669"/>
    <property type="project" value="UniProtKB-UniRule"/>
</dbReference>
<keyword evidence="6 7" id="KW-0539">Nucleus</keyword>
<evidence type="ECO:0000256" key="7">
    <source>
        <dbReference type="RuleBase" id="RU365072"/>
    </source>
</evidence>
<accession>A0A0J9XK66</accession>
<dbReference type="PANTHER" id="PTHR13003">
    <property type="entry name" value="NUP107-RELATED"/>
    <property type="match status" value="1"/>
</dbReference>
<organism evidence="9 10">
    <name type="scientific">Geotrichum candidum</name>
    <name type="common">Oospora lactis</name>
    <name type="synonym">Dipodascus geotrichum</name>
    <dbReference type="NCBI Taxonomy" id="1173061"/>
    <lineage>
        <taxon>Eukaryota</taxon>
        <taxon>Fungi</taxon>
        <taxon>Dikarya</taxon>
        <taxon>Ascomycota</taxon>
        <taxon>Saccharomycotina</taxon>
        <taxon>Dipodascomycetes</taxon>
        <taxon>Dipodascales</taxon>
        <taxon>Dipodascaceae</taxon>
        <taxon>Geotrichum</taxon>
    </lineage>
</organism>
<name>A0A0J9XK66_GEOCN</name>
<comment type="subunit">
    <text evidence="7">Part of the nuclear pore complex (NPC).</text>
</comment>
<comment type="subcellular location">
    <subcellularLocation>
        <location evidence="7">Nucleus</location>
        <location evidence="7">Nuclear pore complex</location>
    </subcellularLocation>
    <subcellularLocation>
        <location evidence="7">Nucleus membrane</location>
    </subcellularLocation>
</comment>
<dbReference type="GO" id="GO:0031965">
    <property type="term" value="C:nuclear membrane"/>
    <property type="evidence" value="ECO:0007669"/>
    <property type="project" value="UniProtKB-SubCell"/>
</dbReference>
<comment type="function">
    <text evidence="7">Functions as a component of the nuclear pore complex (NPC).</text>
</comment>
<evidence type="ECO:0000256" key="1">
    <source>
        <dbReference type="ARBA" id="ARBA00022448"/>
    </source>
</evidence>
<evidence type="ECO:0000256" key="4">
    <source>
        <dbReference type="ARBA" id="ARBA00023010"/>
    </source>
</evidence>
<comment type="caution">
    <text evidence="9">The sequence shown here is derived from an EMBL/GenBank/DDBJ whole genome shotgun (WGS) entry which is preliminary data.</text>
</comment>